<feature type="region of interest" description="Disordered" evidence="4">
    <location>
        <begin position="616"/>
        <end position="638"/>
    </location>
</feature>
<dbReference type="GO" id="GO:0051455">
    <property type="term" value="P:spindle attachment to meiosis I kinetochore"/>
    <property type="evidence" value="ECO:0007669"/>
    <property type="project" value="TreeGrafter"/>
</dbReference>
<sequence length="803" mass="88454">MTSLASMAATLSQSDTDAPFSDCPITYLLPRTFGSSFSAGAALFESDDPDYISSLFNSTALKKSAQLLEHAKMISNSNCSSIPASSFEDGNYILAKRSYEGQIELQGKRARQRRPGLPGLPGVERGGLVFNFSAKTTAAEVSQMGTSDDFSKRPCCVESNSQSWPVIDYSCLEHISDPIEYFSTYRMLENAEKEVKKLKGEVSPKLSQPQGRRDRQRRPGLPGLEGKKNVFKFPVMTGTVEDYHIEKSTQSNGVNISELTIASCSKEISQIKNSQTVAPESKLAGNAETFDSNVDKEFDELERLLSKCKELDNDGIANFVRESLQITPIHVEKSRGLPFSIPTENKFESPKLSHILSNANRNKIDGLPNLKERLSLIIPQGDPCFPHQNDRDKQSDGSTELGSNCNVFSADGLEKLPSSQGGMQEDLEKHKPDGNEIRVDGTAELEQVTLKTKLPDAEMTNAIDHLSALKKSIPLIDIQGRLAKISTLKRNLLQNTTDGELPMFSYADLEDSSLSKIQEMLSISPGDVIHLDVGSKDAQNASFPGLSYLKRSSFEDKMHSPVAENSEEDKNIGRGKISDPIGRQFILLEDTCQRPNGTISDEEFVSIVCGANLEEAGQSSASVDRRPTESLANHSSENLLQPLVITDASEQILHSEAPDDDSLPENSALIDEQLEATCEDLNGRNKNQGLTVASGGSSSRKLEREEPTSRRRKQNSILRRKSLTGAGTVWESGVRRSTRIRMKPLKHWCGERFLYARIHDSLTTVIGVKKFETPPQNGRKTVMKVKSYVSDQYADLVAQAALH</sequence>
<organism evidence="5 6">
    <name type="scientific">Dendrobium catenatum</name>
    <dbReference type="NCBI Taxonomy" id="906689"/>
    <lineage>
        <taxon>Eukaryota</taxon>
        <taxon>Viridiplantae</taxon>
        <taxon>Streptophyta</taxon>
        <taxon>Embryophyta</taxon>
        <taxon>Tracheophyta</taxon>
        <taxon>Spermatophyta</taxon>
        <taxon>Magnoliopsida</taxon>
        <taxon>Liliopsida</taxon>
        <taxon>Asparagales</taxon>
        <taxon>Orchidaceae</taxon>
        <taxon>Epidendroideae</taxon>
        <taxon>Malaxideae</taxon>
        <taxon>Dendrobiinae</taxon>
        <taxon>Dendrobium</taxon>
    </lineage>
</organism>
<dbReference type="GO" id="GO:0005634">
    <property type="term" value="C:nucleus"/>
    <property type="evidence" value="ECO:0007669"/>
    <property type="project" value="UniProtKB-SubCell"/>
</dbReference>
<feature type="compositionally biased region" description="Basic and acidic residues" evidence="4">
    <location>
        <begin position="426"/>
        <end position="436"/>
    </location>
</feature>
<evidence type="ECO:0000256" key="2">
    <source>
        <dbReference type="ARBA" id="ARBA00010291"/>
    </source>
</evidence>
<protein>
    <recommendedName>
        <fullName evidence="7">Centromere protein C</fullName>
    </recommendedName>
</protein>
<dbReference type="GO" id="GO:0051382">
    <property type="term" value="P:kinetochore assembly"/>
    <property type="evidence" value="ECO:0007669"/>
    <property type="project" value="InterPro"/>
</dbReference>
<dbReference type="GO" id="GO:0019237">
    <property type="term" value="F:centromeric DNA binding"/>
    <property type="evidence" value="ECO:0007669"/>
    <property type="project" value="InterPro"/>
</dbReference>
<name>A0A2I0VE55_9ASPA</name>
<dbReference type="GO" id="GO:0000776">
    <property type="term" value="C:kinetochore"/>
    <property type="evidence" value="ECO:0007669"/>
    <property type="project" value="InterPro"/>
</dbReference>
<dbReference type="OrthoDB" id="1939643at2759"/>
<evidence type="ECO:0000256" key="4">
    <source>
        <dbReference type="SAM" id="MobiDB-lite"/>
    </source>
</evidence>
<reference evidence="5 6" key="1">
    <citation type="journal article" date="2016" name="Sci. Rep.">
        <title>The Dendrobium catenatum Lindl. genome sequence provides insights into polysaccharide synthase, floral development and adaptive evolution.</title>
        <authorList>
            <person name="Zhang G.Q."/>
            <person name="Xu Q."/>
            <person name="Bian C."/>
            <person name="Tsai W.C."/>
            <person name="Yeh C.M."/>
            <person name="Liu K.W."/>
            <person name="Yoshida K."/>
            <person name="Zhang L.S."/>
            <person name="Chang S.B."/>
            <person name="Chen F."/>
            <person name="Shi Y."/>
            <person name="Su Y.Y."/>
            <person name="Zhang Y.Q."/>
            <person name="Chen L.J."/>
            <person name="Yin Y."/>
            <person name="Lin M."/>
            <person name="Huang H."/>
            <person name="Deng H."/>
            <person name="Wang Z.W."/>
            <person name="Zhu S.L."/>
            <person name="Zhao X."/>
            <person name="Deng C."/>
            <person name="Niu S.C."/>
            <person name="Huang J."/>
            <person name="Wang M."/>
            <person name="Liu G.H."/>
            <person name="Yang H.J."/>
            <person name="Xiao X.J."/>
            <person name="Hsiao Y.Y."/>
            <person name="Wu W.L."/>
            <person name="Chen Y.Y."/>
            <person name="Mitsuda N."/>
            <person name="Ohme-Takagi M."/>
            <person name="Luo Y.B."/>
            <person name="Van de Peer Y."/>
            <person name="Liu Z.J."/>
        </authorList>
    </citation>
    <scope>NUCLEOTIDE SEQUENCE [LARGE SCALE GENOMIC DNA]</scope>
    <source>
        <tissue evidence="5">The whole plant</tissue>
    </source>
</reference>
<evidence type="ECO:0000256" key="1">
    <source>
        <dbReference type="ARBA" id="ARBA00004123"/>
    </source>
</evidence>
<dbReference type="AlphaFoldDB" id="A0A2I0VE55"/>
<evidence type="ECO:0008006" key="7">
    <source>
        <dbReference type="Google" id="ProtNLM"/>
    </source>
</evidence>
<feature type="compositionally biased region" description="Polar residues" evidence="4">
    <location>
        <begin position="684"/>
        <end position="699"/>
    </location>
</feature>
<comment type="similarity">
    <text evidence="2">Belongs to the CENP-C/MIF2 family.</text>
</comment>
<dbReference type="InterPro" id="IPR028386">
    <property type="entry name" value="CENP-C/Mif2/cnp3"/>
</dbReference>
<feature type="compositionally biased region" description="Basic and acidic residues" evidence="4">
    <location>
        <begin position="700"/>
        <end position="709"/>
    </location>
</feature>
<keyword evidence="6" id="KW-1185">Reference proteome</keyword>
<reference evidence="5 6" key="2">
    <citation type="journal article" date="2017" name="Nature">
        <title>The Apostasia genome and the evolution of orchids.</title>
        <authorList>
            <person name="Zhang G.Q."/>
            <person name="Liu K.W."/>
            <person name="Li Z."/>
            <person name="Lohaus R."/>
            <person name="Hsiao Y.Y."/>
            <person name="Niu S.C."/>
            <person name="Wang J.Y."/>
            <person name="Lin Y.C."/>
            <person name="Xu Q."/>
            <person name="Chen L.J."/>
            <person name="Yoshida K."/>
            <person name="Fujiwara S."/>
            <person name="Wang Z.W."/>
            <person name="Zhang Y.Q."/>
            <person name="Mitsuda N."/>
            <person name="Wang M."/>
            <person name="Liu G.H."/>
            <person name="Pecoraro L."/>
            <person name="Huang H.X."/>
            <person name="Xiao X.J."/>
            <person name="Lin M."/>
            <person name="Wu X.Y."/>
            <person name="Wu W.L."/>
            <person name="Chen Y.Y."/>
            <person name="Chang S.B."/>
            <person name="Sakamoto S."/>
            <person name="Ohme-Takagi M."/>
            <person name="Yagi M."/>
            <person name="Zeng S.J."/>
            <person name="Shen C.Y."/>
            <person name="Yeh C.M."/>
            <person name="Luo Y.B."/>
            <person name="Tsai W.C."/>
            <person name="Van de Peer Y."/>
            <person name="Liu Z.J."/>
        </authorList>
    </citation>
    <scope>NUCLEOTIDE SEQUENCE [LARGE SCALE GENOMIC DNA]</scope>
    <source>
        <tissue evidence="5">The whole plant</tissue>
    </source>
</reference>
<dbReference type="Proteomes" id="UP000233837">
    <property type="component" value="Unassembled WGS sequence"/>
</dbReference>
<dbReference type="PANTHER" id="PTHR16684:SF11">
    <property type="entry name" value="CENTROMERE PROTEIN C"/>
    <property type="match status" value="1"/>
</dbReference>
<feature type="region of interest" description="Disordered" evidence="4">
    <location>
        <begin position="414"/>
        <end position="436"/>
    </location>
</feature>
<evidence type="ECO:0000256" key="3">
    <source>
        <dbReference type="ARBA" id="ARBA00023242"/>
    </source>
</evidence>
<evidence type="ECO:0000313" key="6">
    <source>
        <dbReference type="Proteomes" id="UP000233837"/>
    </source>
</evidence>
<accession>A0A2I0VE55</accession>
<evidence type="ECO:0000313" key="5">
    <source>
        <dbReference type="EMBL" id="PKU61698.1"/>
    </source>
</evidence>
<keyword evidence="3" id="KW-0539">Nucleus</keyword>
<feature type="region of interest" description="Disordered" evidence="4">
    <location>
        <begin position="199"/>
        <end position="227"/>
    </location>
</feature>
<dbReference type="GO" id="GO:0051315">
    <property type="term" value="P:attachment of mitotic spindle microtubules to kinetochore"/>
    <property type="evidence" value="ECO:0007669"/>
    <property type="project" value="TreeGrafter"/>
</dbReference>
<proteinExistence type="inferred from homology"/>
<comment type="subcellular location">
    <subcellularLocation>
        <location evidence="1">Nucleus</location>
    </subcellularLocation>
</comment>
<feature type="region of interest" description="Disordered" evidence="4">
    <location>
        <begin position="682"/>
        <end position="713"/>
    </location>
</feature>
<gene>
    <name evidence="5" type="ORF">MA16_Dca026208</name>
</gene>
<feature type="region of interest" description="Disordered" evidence="4">
    <location>
        <begin position="382"/>
        <end position="402"/>
    </location>
</feature>
<dbReference type="EMBL" id="KZ503747">
    <property type="protein sequence ID" value="PKU61698.1"/>
    <property type="molecule type" value="Genomic_DNA"/>
</dbReference>
<dbReference type="PANTHER" id="PTHR16684">
    <property type="entry name" value="CENTROMERE PROTEIN C"/>
    <property type="match status" value="1"/>
</dbReference>